<comment type="caution">
    <text evidence="1">The sequence shown here is derived from an EMBL/GenBank/DDBJ whole genome shotgun (WGS) entry which is preliminary data.</text>
</comment>
<feature type="non-terminal residue" evidence="1">
    <location>
        <position position="1"/>
    </location>
</feature>
<feature type="non-terminal residue" evidence="1">
    <location>
        <position position="270"/>
    </location>
</feature>
<gene>
    <name evidence="1" type="ORF">S12H4_35780</name>
</gene>
<accession>X1T775</accession>
<dbReference type="EMBL" id="BARW01021279">
    <property type="protein sequence ID" value="GAJ01114.1"/>
    <property type="molecule type" value="Genomic_DNA"/>
</dbReference>
<dbReference type="AlphaFoldDB" id="X1T775"/>
<name>X1T775_9ZZZZ</name>
<proteinExistence type="predicted"/>
<dbReference type="SUPFAM" id="SSF53756">
    <property type="entry name" value="UDP-Glycosyltransferase/glycogen phosphorylase"/>
    <property type="match status" value="1"/>
</dbReference>
<dbReference type="Gene3D" id="3.40.50.2000">
    <property type="entry name" value="Glycogen Phosphorylase B"/>
    <property type="match status" value="1"/>
</dbReference>
<evidence type="ECO:0008006" key="2">
    <source>
        <dbReference type="Google" id="ProtNLM"/>
    </source>
</evidence>
<protein>
    <recommendedName>
        <fullName evidence="2">Glycosyl transferase family 1 domain-containing protein</fullName>
    </recommendedName>
</protein>
<evidence type="ECO:0000313" key="1">
    <source>
        <dbReference type="EMBL" id="GAJ01114.1"/>
    </source>
</evidence>
<organism evidence="1">
    <name type="scientific">marine sediment metagenome</name>
    <dbReference type="NCBI Taxonomy" id="412755"/>
    <lineage>
        <taxon>unclassified sequences</taxon>
        <taxon>metagenomes</taxon>
        <taxon>ecological metagenomes</taxon>
    </lineage>
</organism>
<dbReference type="Gene3D" id="3.40.50.11010">
    <property type="match status" value="1"/>
</dbReference>
<reference evidence="1" key="1">
    <citation type="journal article" date="2014" name="Front. Microbiol.">
        <title>High frequency of phylogenetically diverse reductive dehalogenase-homologous genes in deep subseafloor sedimentary metagenomes.</title>
        <authorList>
            <person name="Kawai M."/>
            <person name="Futagami T."/>
            <person name="Toyoda A."/>
            <person name="Takaki Y."/>
            <person name="Nishi S."/>
            <person name="Hori S."/>
            <person name="Arai W."/>
            <person name="Tsubouchi T."/>
            <person name="Morono Y."/>
            <person name="Uchiyama I."/>
            <person name="Ito T."/>
            <person name="Fujiyama A."/>
            <person name="Inagaki F."/>
            <person name="Takami H."/>
        </authorList>
    </citation>
    <scope>NUCLEOTIDE SEQUENCE</scope>
    <source>
        <strain evidence="1">Expedition CK06-06</strain>
    </source>
</reference>
<sequence length="270" mass="30598">WETFHRRPMLEALARQALGQAIILCINPPVSLRQAISSRWVGRRESLLPLGGPKRLAQNLYVGTPALLMPGTGRQFQRKYSIGWKMVSGQVTNVLNKIGNKDSKVISWVYRPEQLHCLELASEENVIFECYDEYSLSPIDGVSIPGMKDREDELLSKADLIFTTSKALFESRSERYPVVIYAPNGVDFDLFSRVVKDKAQIPKDLRRVPTPRIGYMGNISGRVDFDLLESVVKLGEKYSFVFLGPVEKSSNHEVEKLARHPNVFFLGRKS</sequence>